<proteinExistence type="predicted"/>
<sequence length="399" mass="42821">MLIVMVDHQDNIGMDLLASDTDPQALTTSTGMDAVTALNILGLDVDNQMYKNVPGVDLGKCSGGDLINKDLGLVHLNMIVTMEVIIVDAVLKTAEDDVIVVIAITVMVVPNPVAVVLRAAIVEDLSTTALNLKDPVLVKGEDKIITLGDRLNFSVVPGEDPGNGPGVEDMVLSITDVDLPKMVTVDPVVVTMDLRTEAVKTTVRQGMDLKMMSADHPNKDIVDLIVGVPNLLDSVVDHQTAIALDLLVINTDQVHMDPGLNTDQAHTDPGLDMDLVHMDPGQDTAPINIGLEDTVLLNSLNTLVEGLGKVLGVLIITGLGLDATVLGDMDSAQDHAPTIFLKDTQKMLTAKNAAKMNLVAQRIRAIEDVMEEERKMDLGDRGIRSIIQLVILCLFKESF</sequence>
<evidence type="ECO:0000313" key="1">
    <source>
        <dbReference type="EMBL" id="PCG69049.1"/>
    </source>
</evidence>
<comment type="caution">
    <text evidence="1">The sequence shown here is derived from an EMBL/GenBank/DDBJ whole genome shotgun (WGS) entry which is preliminary data.</text>
</comment>
<organism evidence="1">
    <name type="scientific">Heliothis virescens</name>
    <name type="common">Tobacco budworm moth</name>
    <dbReference type="NCBI Taxonomy" id="7102"/>
    <lineage>
        <taxon>Eukaryota</taxon>
        <taxon>Metazoa</taxon>
        <taxon>Ecdysozoa</taxon>
        <taxon>Arthropoda</taxon>
        <taxon>Hexapoda</taxon>
        <taxon>Insecta</taxon>
        <taxon>Pterygota</taxon>
        <taxon>Neoptera</taxon>
        <taxon>Endopterygota</taxon>
        <taxon>Lepidoptera</taxon>
        <taxon>Glossata</taxon>
        <taxon>Ditrysia</taxon>
        <taxon>Noctuoidea</taxon>
        <taxon>Noctuidae</taxon>
        <taxon>Heliothinae</taxon>
        <taxon>Heliothis</taxon>
    </lineage>
</organism>
<dbReference type="AlphaFoldDB" id="A0A2A4JB19"/>
<protein>
    <submittedName>
        <fullName evidence="1">Uncharacterized protein</fullName>
    </submittedName>
</protein>
<dbReference type="EMBL" id="NWSH01002148">
    <property type="protein sequence ID" value="PCG69049.1"/>
    <property type="molecule type" value="Genomic_DNA"/>
</dbReference>
<reference evidence="1" key="1">
    <citation type="submission" date="2017-09" db="EMBL/GenBank/DDBJ databases">
        <title>Contemporary evolution of a Lepidopteran species, Heliothis virescens, in response to modern agricultural practices.</title>
        <authorList>
            <person name="Fritz M.L."/>
            <person name="Deyonke A.M."/>
            <person name="Papanicolaou A."/>
            <person name="Micinski S."/>
            <person name="Westbrook J."/>
            <person name="Gould F."/>
        </authorList>
    </citation>
    <scope>NUCLEOTIDE SEQUENCE [LARGE SCALE GENOMIC DNA]</scope>
    <source>
        <strain evidence="1">HvINT-</strain>
        <tissue evidence="1">Whole body</tissue>
    </source>
</reference>
<accession>A0A2A4JB19</accession>
<name>A0A2A4JB19_HELVI</name>
<gene>
    <name evidence="1" type="ORF">B5V51_4565</name>
</gene>